<dbReference type="Pfam" id="PF23356">
    <property type="entry name" value="TPR_PEP5_VPS11"/>
    <property type="match status" value="1"/>
</dbReference>
<proteinExistence type="predicted"/>
<feature type="non-terminal residue" evidence="7">
    <location>
        <position position="1"/>
    </location>
</feature>
<evidence type="ECO:0000313" key="8">
    <source>
        <dbReference type="Proteomes" id="UP000194236"/>
    </source>
</evidence>
<evidence type="ECO:0000256" key="3">
    <source>
        <dbReference type="ARBA" id="ARBA00022771"/>
    </source>
</evidence>
<dbReference type="OrthoDB" id="26184at2759"/>
<dbReference type="PANTHER" id="PTHR23323">
    <property type="entry name" value="VACUOLAR PROTEIN SORTING-ASSOCIATED PROTEIN"/>
    <property type="match status" value="1"/>
</dbReference>
<evidence type="ECO:0000256" key="2">
    <source>
        <dbReference type="ARBA" id="ARBA00022723"/>
    </source>
</evidence>
<dbReference type="InterPro" id="IPR057308">
    <property type="entry name" value="CHCR_PEP5_VPS11"/>
</dbReference>
<evidence type="ECO:0000256" key="1">
    <source>
        <dbReference type="ARBA" id="ARBA00004492"/>
    </source>
</evidence>
<keyword evidence="4" id="KW-0862">Zinc</keyword>
<comment type="caution">
    <text evidence="7">The sequence shown here is derived from an EMBL/GenBank/DDBJ whole genome shotgun (WGS) entry which is preliminary data.</text>
</comment>
<dbReference type="GO" id="GO:0006886">
    <property type="term" value="P:intracellular protein transport"/>
    <property type="evidence" value="ECO:0007669"/>
    <property type="project" value="UniProtKB-UniRule"/>
</dbReference>
<keyword evidence="2" id="KW-0479">Metal-binding</keyword>
<dbReference type="PROSITE" id="PS50236">
    <property type="entry name" value="CHCR"/>
    <property type="match status" value="1"/>
</dbReference>
<dbReference type="EMBL" id="MUJZ01024757">
    <property type="protein sequence ID" value="OTF79124.1"/>
    <property type="molecule type" value="Genomic_DNA"/>
</dbReference>
<dbReference type="InterPro" id="IPR000547">
    <property type="entry name" value="Clathrin_H-chain/VPS_repeat"/>
</dbReference>
<sequence>IHKRDLATEDHTTLLINCYVKLKDESKLNEFLRSSDLVFDVEIAIRVLRQAGYYDNAIMLARKHKKYDSYFSILLEDKADSHTVLNSFTEMIREGEDNYPIVGRYLRKFGRMLIADEPEKSTELLKRLSLFYLKELIEQQKNEKQKSKDSDSKSLDLLIVDNDGKQAEIEQNRPEKYLHIFLNHHSKMIEFLEFISKKWKQLQSPDSSAKVPIEISNTLLEMYMHSYKNEIQEDVCGNIFL</sequence>
<evidence type="ECO:0000256" key="6">
    <source>
        <dbReference type="PROSITE-ProRule" id="PRU01006"/>
    </source>
</evidence>
<dbReference type="GO" id="GO:0048284">
    <property type="term" value="P:organelle fusion"/>
    <property type="evidence" value="ECO:0007669"/>
    <property type="project" value="TreeGrafter"/>
</dbReference>
<comment type="subcellular location">
    <subcellularLocation>
        <location evidence="1">Late endosome membrane</location>
        <topology evidence="1">Peripheral membrane protein</topology>
        <orientation evidence="1">Cytoplasmic side</orientation>
    </subcellularLocation>
</comment>
<protein>
    <submittedName>
        <fullName evidence="7">Vacuolar protein sorting-associated protein 11-like protein</fullName>
    </submittedName>
</protein>
<dbReference type="GO" id="GO:0030897">
    <property type="term" value="C:HOPS complex"/>
    <property type="evidence" value="ECO:0007669"/>
    <property type="project" value="TreeGrafter"/>
</dbReference>
<reference evidence="7 8" key="1">
    <citation type="submission" date="2017-03" db="EMBL/GenBank/DDBJ databases">
        <title>Genome Survey of Euroglyphus maynei.</title>
        <authorList>
            <person name="Arlian L.G."/>
            <person name="Morgan M.S."/>
            <person name="Rider S.D."/>
        </authorList>
    </citation>
    <scope>NUCLEOTIDE SEQUENCE [LARGE SCALE GENOMIC DNA]</scope>
    <source>
        <strain evidence="7">Arlian Lab</strain>
        <tissue evidence="7">Whole body</tissue>
    </source>
</reference>
<dbReference type="GO" id="GO:0008270">
    <property type="term" value="F:zinc ion binding"/>
    <property type="evidence" value="ECO:0007669"/>
    <property type="project" value="UniProtKB-KW"/>
</dbReference>
<keyword evidence="8" id="KW-1185">Reference proteome</keyword>
<accession>A0A1Y3BGF3</accession>
<dbReference type="Proteomes" id="UP000194236">
    <property type="component" value="Unassembled WGS sequence"/>
</dbReference>
<dbReference type="AlphaFoldDB" id="A0A1Y3BGF3"/>
<keyword evidence="3" id="KW-0863">Zinc-finger</keyword>
<name>A0A1Y3BGF3_EURMA</name>
<gene>
    <name evidence="7" type="ORF">BLA29_004596</name>
</gene>
<dbReference type="GO" id="GO:0031902">
    <property type="term" value="C:late endosome membrane"/>
    <property type="evidence" value="ECO:0007669"/>
    <property type="project" value="UniProtKB-SubCell"/>
</dbReference>
<evidence type="ECO:0000256" key="5">
    <source>
        <dbReference type="ARBA" id="ARBA00023136"/>
    </source>
</evidence>
<dbReference type="GO" id="GO:0030674">
    <property type="term" value="F:protein-macromolecule adaptor activity"/>
    <property type="evidence" value="ECO:0007669"/>
    <property type="project" value="TreeGrafter"/>
</dbReference>
<evidence type="ECO:0000256" key="4">
    <source>
        <dbReference type="ARBA" id="ARBA00022833"/>
    </source>
</evidence>
<dbReference type="GO" id="GO:0006904">
    <property type="term" value="P:vesicle docking involved in exocytosis"/>
    <property type="evidence" value="ECO:0007669"/>
    <property type="project" value="TreeGrafter"/>
</dbReference>
<dbReference type="PANTHER" id="PTHR23323:SF24">
    <property type="entry name" value="VACUOLAR PROTEIN SORTING-ASSOCIATED PROTEIN 11 HOMOLOG"/>
    <property type="match status" value="1"/>
</dbReference>
<dbReference type="GO" id="GO:0007032">
    <property type="term" value="P:endosome organization"/>
    <property type="evidence" value="ECO:0007669"/>
    <property type="project" value="TreeGrafter"/>
</dbReference>
<feature type="repeat" description="CHCR" evidence="6">
    <location>
        <begin position="1"/>
        <end position="115"/>
    </location>
</feature>
<keyword evidence="5" id="KW-0472">Membrane</keyword>
<evidence type="ECO:0000313" key="7">
    <source>
        <dbReference type="EMBL" id="OTF79124.1"/>
    </source>
</evidence>
<dbReference type="GO" id="GO:0007033">
    <property type="term" value="P:vacuole organization"/>
    <property type="evidence" value="ECO:0007669"/>
    <property type="project" value="TreeGrafter"/>
</dbReference>
<organism evidence="7 8">
    <name type="scientific">Euroglyphus maynei</name>
    <name type="common">Mayne's house dust mite</name>
    <dbReference type="NCBI Taxonomy" id="6958"/>
    <lineage>
        <taxon>Eukaryota</taxon>
        <taxon>Metazoa</taxon>
        <taxon>Ecdysozoa</taxon>
        <taxon>Arthropoda</taxon>
        <taxon>Chelicerata</taxon>
        <taxon>Arachnida</taxon>
        <taxon>Acari</taxon>
        <taxon>Acariformes</taxon>
        <taxon>Sarcoptiformes</taxon>
        <taxon>Astigmata</taxon>
        <taxon>Psoroptidia</taxon>
        <taxon>Analgoidea</taxon>
        <taxon>Pyroglyphidae</taxon>
        <taxon>Pyroglyphinae</taxon>
        <taxon>Euroglyphus</taxon>
    </lineage>
</organism>